<dbReference type="VEuPathDB" id="FungiDB:SDRG_11643"/>
<name>T0RKZ6_SAPDV</name>
<dbReference type="RefSeq" id="XP_008615913.1">
    <property type="nucleotide sequence ID" value="XM_008617691.1"/>
</dbReference>
<sequence length="490" mass="53864">METLTRKPRAGPVAVTTNASLSLSFKLPAAFAASLAQSAPAPARDAWESDEDESWETKADVLLQVAPIEDTSMGAWQDNLEAFPDAFPLLLVNLSRLSLEHMGTPLATNDDAARVSASIQDVFDSSKFSYVIETLFEQEIAIHTTYGACKPYLTYLHGQSKDVWATVDYPALVDGEVPLSELLAVIERPTQWTSVNHVKEYMAKTSRDIKWKAQVLEELEYLAAFEQDVKDAADAQLRLDIHNLSSLRDSLLQKLAMPGKKNAMSRRLDQMQLESVETQLAPLLATFLAPPAPPAKFSDVATYTKAGLDSGNTGVLDMILSMVFSRLPQPPAVALDAHFTSLVQSHEHVRHLWLLDFGRLPPRTTVDDDGDVVEVEPPIPRVQDVVREDEIAPVVVAPPTRAVADDEDVEDTEAPIDAGNESDAYKGDADDDENDSEAEAAAARKRQKSQQKKAKKKAKKAKEKAEFTPFACVRGLALLKLSEDEQQLYG</sequence>
<dbReference type="OrthoDB" id="20120at2759"/>
<dbReference type="GeneID" id="19952370"/>
<organism evidence="2 3">
    <name type="scientific">Saprolegnia diclina (strain VS20)</name>
    <dbReference type="NCBI Taxonomy" id="1156394"/>
    <lineage>
        <taxon>Eukaryota</taxon>
        <taxon>Sar</taxon>
        <taxon>Stramenopiles</taxon>
        <taxon>Oomycota</taxon>
        <taxon>Saprolegniomycetes</taxon>
        <taxon>Saprolegniales</taxon>
        <taxon>Saprolegniaceae</taxon>
        <taxon>Saprolegnia</taxon>
    </lineage>
</organism>
<dbReference type="Proteomes" id="UP000030762">
    <property type="component" value="Unassembled WGS sequence"/>
</dbReference>
<gene>
    <name evidence="2" type="ORF">SDRG_11643</name>
</gene>
<accession>T0RKZ6</accession>
<dbReference type="InParanoid" id="T0RKZ6"/>
<feature type="compositionally biased region" description="Acidic residues" evidence="1">
    <location>
        <begin position="405"/>
        <end position="414"/>
    </location>
</feature>
<feature type="compositionally biased region" description="Basic residues" evidence="1">
    <location>
        <begin position="443"/>
        <end position="462"/>
    </location>
</feature>
<feature type="region of interest" description="Disordered" evidence="1">
    <location>
        <begin position="397"/>
        <end position="465"/>
    </location>
</feature>
<proteinExistence type="predicted"/>
<dbReference type="eggNOG" id="ENOG502RSAU">
    <property type="taxonomic scope" value="Eukaryota"/>
</dbReference>
<dbReference type="AlphaFoldDB" id="T0RKZ6"/>
<protein>
    <submittedName>
        <fullName evidence="2">Uncharacterized protein</fullName>
    </submittedName>
</protein>
<keyword evidence="3" id="KW-1185">Reference proteome</keyword>
<dbReference type="EMBL" id="JH767174">
    <property type="protein sequence ID" value="EQC30587.1"/>
    <property type="molecule type" value="Genomic_DNA"/>
</dbReference>
<evidence type="ECO:0000313" key="2">
    <source>
        <dbReference type="EMBL" id="EQC30587.1"/>
    </source>
</evidence>
<evidence type="ECO:0000256" key="1">
    <source>
        <dbReference type="SAM" id="MobiDB-lite"/>
    </source>
</evidence>
<feature type="compositionally biased region" description="Acidic residues" evidence="1">
    <location>
        <begin position="429"/>
        <end position="438"/>
    </location>
</feature>
<reference evidence="2 3" key="1">
    <citation type="submission" date="2012-04" db="EMBL/GenBank/DDBJ databases">
        <title>The Genome Sequence of Saprolegnia declina VS20.</title>
        <authorList>
            <consortium name="The Broad Institute Genome Sequencing Platform"/>
            <person name="Russ C."/>
            <person name="Nusbaum C."/>
            <person name="Tyler B."/>
            <person name="van West P."/>
            <person name="Dieguez-Uribeondo J."/>
            <person name="de Bruijn I."/>
            <person name="Tripathy S."/>
            <person name="Jiang R."/>
            <person name="Young S.K."/>
            <person name="Zeng Q."/>
            <person name="Gargeya S."/>
            <person name="Fitzgerald M."/>
            <person name="Haas B."/>
            <person name="Abouelleil A."/>
            <person name="Alvarado L."/>
            <person name="Arachchi H.M."/>
            <person name="Berlin A."/>
            <person name="Chapman S.B."/>
            <person name="Goldberg J."/>
            <person name="Griggs A."/>
            <person name="Gujja S."/>
            <person name="Hansen M."/>
            <person name="Howarth C."/>
            <person name="Imamovic A."/>
            <person name="Larimer J."/>
            <person name="McCowen C."/>
            <person name="Montmayeur A."/>
            <person name="Murphy C."/>
            <person name="Neiman D."/>
            <person name="Pearson M."/>
            <person name="Priest M."/>
            <person name="Roberts A."/>
            <person name="Saif S."/>
            <person name="Shea T."/>
            <person name="Sisk P."/>
            <person name="Sykes S."/>
            <person name="Wortman J."/>
            <person name="Nusbaum C."/>
            <person name="Birren B."/>
        </authorList>
    </citation>
    <scope>NUCLEOTIDE SEQUENCE [LARGE SCALE GENOMIC DNA]</scope>
    <source>
        <strain evidence="2 3">VS20</strain>
    </source>
</reference>
<evidence type="ECO:0000313" key="3">
    <source>
        <dbReference type="Proteomes" id="UP000030762"/>
    </source>
</evidence>